<accession>A0A2K8SZH3</accession>
<sequence length="43" mass="4815">MAYCAAISKDARLPYYYSTNPKMMGEGRQGKQGEQGKQGKKRS</sequence>
<dbReference type="Proteomes" id="UP000232003">
    <property type="component" value="Chromosome"/>
</dbReference>
<dbReference type="EMBL" id="CP024785">
    <property type="protein sequence ID" value="AUB40829.1"/>
    <property type="molecule type" value="Genomic_DNA"/>
</dbReference>
<dbReference type="AlphaFoldDB" id="A0A2K8SZH3"/>
<organism evidence="2 3">
    <name type="scientific">Nostoc flagelliforme CCNUN1</name>
    <dbReference type="NCBI Taxonomy" id="2038116"/>
    <lineage>
        <taxon>Bacteria</taxon>
        <taxon>Bacillati</taxon>
        <taxon>Cyanobacteriota</taxon>
        <taxon>Cyanophyceae</taxon>
        <taxon>Nostocales</taxon>
        <taxon>Nostocaceae</taxon>
        <taxon>Nostoc</taxon>
    </lineage>
</organism>
<feature type="region of interest" description="Disordered" evidence="1">
    <location>
        <begin position="20"/>
        <end position="43"/>
    </location>
</feature>
<proteinExistence type="predicted"/>
<dbReference type="KEGG" id="nfl:COO91_06861"/>
<protein>
    <submittedName>
        <fullName evidence="2">Uncharacterized protein</fullName>
    </submittedName>
</protein>
<keyword evidence="3" id="KW-1185">Reference proteome</keyword>
<evidence type="ECO:0000313" key="2">
    <source>
        <dbReference type="EMBL" id="AUB40829.1"/>
    </source>
</evidence>
<evidence type="ECO:0000256" key="1">
    <source>
        <dbReference type="SAM" id="MobiDB-lite"/>
    </source>
</evidence>
<gene>
    <name evidence="2" type="ORF">COO91_06861</name>
</gene>
<name>A0A2K8SZH3_9NOSO</name>
<reference evidence="2 3" key="1">
    <citation type="submission" date="2017-11" db="EMBL/GenBank/DDBJ databases">
        <title>Complete genome of a free-living desiccation-tolerant cyanobacterium and its photosynthetic adaptation to extreme terrestrial habitat.</title>
        <authorList>
            <person name="Shang J."/>
        </authorList>
    </citation>
    <scope>NUCLEOTIDE SEQUENCE [LARGE SCALE GENOMIC DNA]</scope>
    <source>
        <strain evidence="2 3">CCNUN1</strain>
    </source>
</reference>
<evidence type="ECO:0000313" key="3">
    <source>
        <dbReference type="Proteomes" id="UP000232003"/>
    </source>
</evidence>